<dbReference type="EMBL" id="CP014750">
    <property type="protein sequence ID" value="AMQ18987.1"/>
    <property type="molecule type" value="Genomic_DNA"/>
</dbReference>
<protein>
    <recommendedName>
        <fullName evidence="3">Fe-S oxidoreductase</fullName>
    </recommendedName>
</protein>
<dbReference type="InterPro" id="IPR005358">
    <property type="entry name" value="Puta_zinc/iron-chelating_dom"/>
</dbReference>
<reference evidence="2" key="1">
    <citation type="submission" date="2016-03" db="EMBL/GenBank/DDBJ databases">
        <authorList>
            <person name="Oger P.M."/>
        </authorList>
    </citation>
    <scope>NUCLEOTIDE SEQUENCE [LARGE SCALE GENOMIC DNA]</scope>
    <source>
        <strain evidence="2">OG-1</strain>
    </source>
</reference>
<keyword evidence="2" id="KW-1185">Reference proteome</keyword>
<evidence type="ECO:0008006" key="3">
    <source>
        <dbReference type="Google" id="ProtNLM"/>
    </source>
</evidence>
<organism evidence="1 2">
    <name type="scientific">Thermococcus peptonophilus</name>
    <dbReference type="NCBI Taxonomy" id="53952"/>
    <lineage>
        <taxon>Archaea</taxon>
        <taxon>Methanobacteriati</taxon>
        <taxon>Methanobacteriota</taxon>
        <taxon>Thermococci</taxon>
        <taxon>Thermococcales</taxon>
        <taxon>Thermococcaceae</taxon>
        <taxon>Thermococcus</taxon>
    </lineage>
</organism>
<dbReference type="KEGG" id="tpep:A0127_07290"/>
<gene>
    <name evidence="1" type="ORF">A0127_07290</name>
</gene>
<dbReference type="GeneID" id="27140340"/>
<dbReference type="PANTHER" id="PTHR35866">
    <property type="entry name" value="PUTATIVE-RELATED"/>
    <property type="match status" value="1"/>
</dbReference>
<evidence type="ECO:0000313" key="1">
    <source>
        <dbReference type="EMBL" id="AMQ18987.1"/>
    </source>
</evidence>
<evidence type="ECO:0000313" key="2">
    <source>
        <dbReference type="Proteomes" id="UP000073604"/>
    </source>
</evidence>
<dbReference type="Pfam" id="PF03692">
    <property type="entry name" value="CxxCxxCC"/>
    <property type="match status" value="1"/>
</dbReference>
<dbReference type="Proteomes" id="UP000073604">
    <property type="component" value="Chromosome"/>
</dbReference>
<name>A0A142CW35_9EURY</name>
<dbReference type="STRING" id="53952.A0127_07290"/>
<dbReference type="OrthoDB" id="36424at2157"/>
<proteinExistence type="predicted"/>
<sequence>MRFQPKPFTEPVGFRCLYCLDCCRGRHVYLTLKDIERIAKTGKDPQDFVTFSIEGEKIRFVLSVREWDLGCVLHDPETGKCTIHEARPLICRIYPFMVSRKPLGVEGEEPFEYKGEKFWLYYDESCPGVNAEEPETTITPEEIAELGLEFEKGLEETDMGGFAELLEKL</sequence>
<accession>A0A142CW35</accession>
<dbReference type="RefSeq" id="WP_062389883.1">
    <property type="nucleotide sequence ID" value="NZ_CP014750.1"/>
</dbReference>
<dbReference type="AlphaFoldDB" id="A0A142CW35"/>
<dbReference type="PANTHER" id="PTHR35866:SF2">
    <property type="entry name" value="YKGJ FAMILY CYSTEINE CLUSTER PROTEIN"/>
    <property type="match status" value="1"/>
</dbReference>